<evidence type="ECO:0000256" key="3">
    <source>
        <dbReference type="ARBA" id="ARBA00022606"/>
    </source>
</evidence>
<dbReference type="GO" id="GO:0005549">
    <property type="term" value="F:odorant binding"/>
    <property type="evidence" value="ECO:0007669"/>
    <property type="project" value="InterPro"/>
</dbReference>
<keyword evidence="5" id="KW-0552">Olfaction</keyword>
<dbReference type="OrthoDB" id="7550533at2759"/>
<dbReference type="AlphaFoldDB" id="I3Y3H7"/>
<dbReference type="Pfam" id="PF02949">
    <property type="entry name" value="7tm_6"/>
    <property type="match status" value="1"/>
</dbReference>
<reference evidence="11" key="1">
    <citation type="journal article" date="2012" name="BMC Genomics">
        <title>Identification of chemosensory receptor genes in Manduca sexta and knockdown by RNA interference.</title>
        <authorList>
            <person name="Howlett N."/>
            <person name="Dauber K.L."/>
            <person name="Shukla A."/>
            <person name="Morton B."/>
            <person name="Glendinning J.I."/>
            <person name="Brent E."/>
            <person name="Gleason C."/>
            <person name="Islam F."/>
            <person name="Izquierdo D."/>
            <person name="Sanghavi S."/>
            <person name="Afroz A."/>
            <person name="Aslam A."/>
            <person name="Barbaro M."/>
            <person name="Blutstein R."/>
            <person name="Borovka M."/>
            <person name="Desire B."/>
            <person name="Elikhis A."/>
            <person name="Fan Q."/>
            <person name="Hoffman K."/>
            <person name="Huang A."/>
            <person name="Keefe D."/>
            <person name="Lopatin S."/>
            <person name="Miller S."/>
            <person name="Patel P."/>
            <person name="Rizzini D."/>
            <person name="Robinson A."/>
            <person name="Rokins K."/>
            <person name="Turlik A."/>
            <person name="Mansfield J.H."/>
        </authorList>
    </citation>
    <scope>NUCLEOTIDE SEQUENCE</scope>
</reference>
<evidence type="ECO:0000256" key="10">
    <source>
        <dbReference type="SAM" id="Phobius"/>
    </source>
</evidence>
<keyword evidence="6 10" id="KW-1133">Transmembrane helix</keyword>
<accession>I3Y3H7</accession>
<protein>
    <submittedName>
        <fullName evidence="11">Odorant receptor 49</fullName>
    </submittedName>
</protein>
<evidence type="ECO:0000256" key="8">
    <source>
        <dbReference type="ARBA" id="ARBA00023170"/>
    </source>
</evidence>
<keyword evidence="7 10" id="KW-0472">Membrane</keyword>
<feature type="transmembrane region" description="Helical" evidence="10">
    <location>
        <begin position="194"/>
        <end position="215"/>
    </location>
</feature>
<comment type="subcellular location">
    <subcellularLocation>
        <location evidence="1">Cell membrane</location>
        <topology evidence="1">Multi-pass membrane protein</topology>
    </subcellularLocation>
</comment>
<evidence type="ECO:0000256" key="5">
    <source>
        <dbReference type="ARBA" id="ARBA00022725"/>
    </source>
</evidence>
<evidence type="ECO:0000256" key="1">
    <source>
        <dbReference type="ARBA" id="ARBA00004651"/>
    </source>
</evidence>
<keyword evidence="4 10" id="KW-0812">Transmembrane</keyword>
<evidence type="ECO:0000256" key="9">
    <source>
        <dbReference type="ARBA" id="ARBA00023224"/>
    </source>
</evidence>
<proteinExistence type="evidence at transcript level"/>
<evidence type="ECO:0000256" key="4">
    <source>
        <dbReference type="ARBA" id="ARBA00022692"/>
    </source>
</evidence>
<keyword evidence="8 11" id="KW-0675">Receptor</keyword>
<keyword evidence="9" id="KW-0807">Transducer</keyword>
<feature type="non-terminal residue" evidence="11">
    <location>
        <position position="1"/>
    </location>
</feature>
<evidence type="ECO:0000256" key="6">
    <source>
        <dbReference type="ARBA" id="ARBA00022989"/>
    </source>
</evidence>
<dbReference type="GO" id="GO:0005886">
    <property type="term" value="C:plasma membrane"/>
    <property type="evidence" value="ECO:0007669"/>
    <property type="project" value="UniProtKB-SubCell"/>
</dbReference>
<feature type="non-terminal residue" evidence="11">
    <location>
        <position position="226"/>
    </location>
</feature>
<keyword evidence="2" id="KW-1003">Cell membrane</keyword>
<dbReference type="InterPro" id="IPR004117">
    <property type="entry name" value="7tm6_olfct_rcpt"/>
</dbReference>
<dbReference type="PANTHER" id="PTHR21137">
    <property type="entry name" value="ODORANT RECEPTOR"/>
    <property type="match status" value="1"/>
</dbReference>
<dbReference type="PANTHER" id="PTHR21137:SF35">
    <property type="entry name" value="ODORANT RECEPTOR 19A-RELATED"/>
    <property type="match status" value="1"/>
</dbReference>
<dbReference type="GO" id="GO:0007165">
    <property type="term" value="P:signal transduction"/>
    <property type="evidence" value="ECO:0007669"/>
    <property type="project" value="UniProtKB-KW"/>
</dbReference>
<keyword evidence="3" id="KW-0716">Sensory transduction</keyword>
<organism evidence="11">
    <name type="scientific">Manduca sexta</name>
    <name type="common">Tobacco hawkmoth</name>
    <name type="synonym">Tobacco hornworm</name>
    <dbReference type="NCBI Taxonomy" id="7130"/>
    <lineage>
        <taxon>Eukaryota</taxon>
        <taxon>Metazoa</taxon>
        <taxon>Ecdysozoa</taxon>
        <taxon>Arthropoda</taxon>
        <taxon>Hexapoda</taxon>
        <taxon>Insecta</taxon>
        <taxon>Pterygota</taxon>
        <taxon>Neoptera</taxon>
        <taxon>Endopterygota</taxon>
        <taxon>Lepidoptera</taxon>
        <taxon>Glossata</taxon>
        <taxon>Ditrysia</taxon>
        <taxon>Bombycoidea</taxon>
        <taxon>Sphingidae</taxon>
        <taxon>Sphinginae</taxon>
        <taxon>Sphingini</taxon>
        <taxon>Manduca</taxon>
    </lineage>
</organism>
<dbReference type="GO" id="GO:0004984">
    <property type="term" value="F:olfactory receptor activity"/>
    <property type="evidence" value="ECO:0007669"/>
    <property type="project" value="InterPro"/>
</dbReference>
<evidence type="ECO:0000256" key="7">
    <source>
        <dbReference type="ARBA" id="ARBA00023136"/>
    </source>
</evidence>
<dbReference type="EMBL" id="JQ794807">
    <property type="protein sequence ID" value="AFL70812.1"/>
    <property type="molecule type" value="mRNA"/>
</dbReference>
<sequence>GLEPTIETPNYENFVFIKVVAVSFVCFSGIIIILVGYVEANMLSLSVEIKEIWNDAVARDKKEKKEYQHLKNQPMKIVNMYVKRRLVNIIERHKANINLLSDVEHLFRIPIGAGFLCQTISIVAELLGGLKNTYLEVPFGLVQITMDCYIGQKVMDASLIFEEAVYDCKWEKFDNSNMKLVLTILQNSQKTMRLSAGGMATMSFSCLASVLNSIYSTYTTLHAKIN</sequence>
<name>I3Y3H7_MANSE</name>
<feature type="transmembrane region" description="Helical" evidence="10">
    <location>
        <begin position="15"/>
        <end position="38"/>
    </location>
</feature>
<evidence type="ECO:0000313" key="11">
    <source>
        <dbReference type="EMBL" id="AFL70812.1"/>
    </source>
</evidence>
<evidence type="ECO:0000256" key="2">
    <source>
        <dbReference type="ARBA" id="ARBA00022475"/>
    </source>
</evidence>